<feature type="transmembrane region" description="Helical" evidence="1">
    <location>
        <begin position="72"/>
        <end position="89"/>
    </location>
</feature>
<dbReference type="SUPFAM" id="SSF48317">
    <property type="entry name" value="Acid phosphatase/Vanadium-dependent haloperoxidase"/>
    <property type="match status" value="1"/>
</dbReference>
<evidence type="ECO:0000259" key="2">
    <source>
        <dbReference type="SMART" id="SM00014"/>
    </source>
</evidence>
<evidence type="ECO:0000313" key="3">
    <source>
        <dbReference type="EMBL" id="AFJ26636.1"/>
    </source>
</evidence>
<dbReference type="HOGENOM" id="CLU_072573_12_0_9"/>
<accession>I1ZNL2</accession>
<keyword evidence="1" id="KW-0472">Membrane</keyword>
<dbReference type="SMART" id="SM00014">
    <property type="entry name" value="acidPPc"/>
    <property type="match status" value="1"/>
</dbReference>
<organism evidence="3 4">
    <name type="scientific">Streptococcus parasanguinis FW213</name>
    <dbReference type="NCBI Taxonomy" id="1114965"/>
    <lineage>
        <taxon>Bacteria</taxon>
        <taxon>Bacillati</taxon>
        <taxon>Bacillota</taxon>
        <taxon>Bacilli</taxon>
        <taxon>Lactobacillales</taxon>
        <taxon>Streptococcaceae</taxon>
        <taxon>Streptococcus</taxon>
    </lineage>
</organism>
<dbReference type="PaxDb" id="1114965-Spaf_1679"/>
<dbReference type="Proteomes" id="UP000002865">
    <property type="component" value="Chromosome"/>
</dbReference>
<name>I1ZNL2_STRPA</name>
<dbReference type="InterPro" id="IPR000326">
    <property type="entry name" value="PAP2/HPO"/>
</dbReference>
<sequence>MKDRSANMKRNLHDYPKFYRWLTLPFTKKPSRIQVLKRMNRILTLVMPGVYGMVFCWLFLKNTSLGRIWPFFWIPASGFVLFSIFRHWVNVPRPYEKWEIQPLLEKNSSGHSFPSRHVFSATIISMCVCQLSLPFGMCSMLLSLLLALVRVLGGVHYPKDVLVAWGLGLVWGGLFLLV</sequence>
<feature type="transmembrane region" description="Helical" evidence="1">
    <location>
        <begin position="42"/>
        <end position="60"/>
    </location>
</feature>
<dbReference type="Gene3D" id="1.20.144.10">
    <property type="entry name" value="Phosphatidic acid phosphatase type 2/haloperoxidase"/>
    <property type="match status" value="1"/>
</dbReference>
<feature type="transmembrane region" description="Helical" evidence="1">
    <location>
        <begin position="118"/>
        <end position="149"/>
    </location>
</feature>
<proteinExistence type="predicted"/>
<keyword evidence="1" id="KW-0812">Transmembrane</keyword>
<dbReference type="CDD" id="cd01610">
    <property type="entry name" value="PAP2_like"/>
    <property type="match status" value="1"/>
</dbReference>
<dbReference type="eggNOG" id="COG0671">
    <property type="taxonomic scope" value="Bacteria"/>
</dbReference>
<evidence type="ECO:0000313" key="4">
    <source>
        <dbReference type="Proteomes" id="UP000002865"/>
    </source>
</evidence>
<dbReference type="PANTHER" id="PTHR14969">
    <property type="entry name" value="SPHINGOSINE-1-PHOSPHATE PHOSPHOHYDROLASE"/>
    <property type="match status" value="1"/>
</dbReference>
<dbReference type="AlphaFoldDB" id="I1ZNL2"/>
<gene>
    <name evidence="3" type="ORF">Spaf_1679</name>
</gene>
<reference evidence="3 4" key="1">
    <citation type="journal article" date="2012" name="PLoS ONE">
        <title>Complete Genome and Transcriptomes of Streptococcus parasanguinis FW213: Phylogenic Relations and Potential Virulence Mechanisms.</title>
        <authorList>
            <person name="Geng J."/>
            <person name="Chiu C.H."/>
            <person name="Tang P."/>
            <person name="Chen Y."/>
            <person name="Shieh H.R."/>
            <person name="Hu S."/>
            <person name="Chen Y.Y."/>
        </authorList>
    </citation>
    <scope>NUCLEOTIDE SEQUENCE [LARGE SCALE GENOMIC DNA]</scope>
    <source>
        <strain evidence="3 4">FW213</strain>
    </source>
</reference>
<dbReference type="InterPro" id="IPR036938">
    <property type="entry name" value="PAP2/HPO_sf"/>
</dbReference>
<feature type="domain" description="Phosphatidic acid phosphatase type 2/haloperoxidase" evidence="2">
    <location>
        <begin position="68"/>
        <end position="176"/>
    </location>
</feature>
<feature type="transmembrane region" description="Helical" evidence="1">
    <location>
        <begin position="161"/>
        <end position="177"/>
    </location>
</feature>
<dbReference type="Pfam" id="PF01569">
    <property type="entry name" value="PAP2"/>
    <property type="match status" value="1"/>
</dbReference>
<dbReference type="EMBL" id="CP003122">
    <property type="protein sequence ID" value="AFJ26636.1"/>
    <property type="molecule type" value="Genomic_DNA"/>
</dbReference>
<dbReference type="KEGG" id="scf:Spaf_1679"/>
<keyword evidence="1" id="KW-1133">Transmembrane helix</keyword>
<dbReference type="STRING" id="1114965.Spaf_1679"/>
<dbReference type="PANTHER" id="PTHR14969:SF13">
    <property type="entry name" value="AT30094P"/>
    <property type="match status" value="1"/>
</dbReference>
<evidence type="ECO:0000256" key="1">
    <source>
        <dbReference type="SAM" id="Phobius"/>
    </source>
</evidence>
<dbReference type="PATRIC" id="fig|1114965.3.peg.1609"/>
<protein>
    <submittedName>
        <fullName evidence="3">Putative PAP2 superfamily membrane protein</fullName>
    </submittedName>
</protein>